<evidence type="ECO:0000256" key="1">
    <source>
        <dbReference type="SAM" id="MobiDB-lite"/>
    </source>
</evidence>
<feature type="transmembrane region" description="Helical" evidence="2">
    <location>
        <begin position="396"/>
        <end position="420"/>
    </location>
</feature>
<feature type="transmembrane region" description="Helical" evidence="2">
    <location>
        <begin position="432"/>
        <end position="456"/>
    </location>
</feature>
<keyword evidence="2" id="KW-0812">Transmembrane</keyword>
<reference evidence="3" key="1">
    <citation type="submission" date="2022-07" db="EMBL/GenBank/DDBJ databases">
        <title>Genome Sequence of Agrocybe chaxingu.</title>
        <authorList>
            <person name="Buettner E."/>
        </authorList>
    </citation>
    <scope>NUCLEOTIDE SEQUENCE</scope>
    <source>
        <strain evidence="3">MP-N11</strain>
    </source>
</reference>
<feature type="transmembrane region" description="Helical" evidence="2">
    <location>
        <begin position="365"/>
        <end position="384"/>
    </location>
</feature>
<dbReference type="Proteomes" id="UP001148786">
    <property type="component" value="Unassembled WGS sequence"/>
</dbReference>
<evidence type="ECO:0000313" key="4">
    <source>
        <dbReference type="Proteomes" id="UP001148786"/>
    </source>
</evidence>
<feature type="compositionally biased region" description="Polar residues" evidence="1">
    <location>
        <begin position="181"/>
        <end position="191"/>
    </location>
</feature>
<dbReference type="PANTHER" id="PTHR35043">
    <property type="entry name" value="TRANSCRIPTION FACTOR DOMAIN-CONTAINING PROTEIN"/>
    <property type="match status" value="1"/>
</dbReference>
<organism evidence="3 4">
    <name type="scientific">Agrocybe chaxingu</name>
    <dbReference type="NCBI Taxonomy" id="84603"/>
    <lineage>
        <taxon>Eukaryota</taxon>
        <taxon>Fungi</taxon>
        <taxon>Dikarya</taxon>
        <taxon>Basidiomycota</taxon>
        <taxon>Agaricomycotina</taxon>
        <taxon>Agaricomycetes</taxon>
        <taxon>Agaricomycetidae</taxon>
        <taxon>Agaricales</taxon>
        <taxon>Agaricineae</taxon>
        <taxon>Strophariaceae</taxon>
        <taxon>Agrocybe</taxon>
    </lineage>
</organism>
<gene>
    <name evidence="3" type="ORF">NLJ89_g8593</name>
</gene>
<accession>A0A9W8JUC6</accession>
<proteinExistence type="predicted"/>
<evidence type="ECO:0000313" key="3">
    <source>
        <dbReference type="EMBL" id="KAJ3503081.1"/>
    </source>
</evidence>
<dbReference type="PANTHER" id="PTHR35043:SF7">
    <property type="entry name" value="TRANSCRIPTION FACTOR DOMAIN-CONTAINING PROTEIN"/>
    <property type="match status" value="1"/>
</dbReference>
<evidence type="ECO:0000256" key="2">
    <source>
        <dbReference type="SAM" id="Phobius"/>
    </source>
</evidence>
<feature type="transmembrane region" description="Helical" evidence="2">
    <location>
        <begin position="311"/>
        <end position="329"/>
    </location>
</feature>
<dbReference type="EMBL" id="JANKHO010001189">
    <property type="protein sequence ID" value="KAJ3503081.1"/>
    <property type="molecule type" value="Genomic_DNA"/>
</dbReference>
<sequence>MGYVLLVPEMVILWVAHQYFGSKEITEKYKDQGWTKTHGFFLLMGGFQLQENGISVRALTVKEFDELYSAGRIDWPRISKEDIEDKSKADAFTKGIVLMQTGWFVLQCITRGAYKLAVTELEVVTLAFAALTTVIYAFWWHKPLDVGRPVPIGLKSPQTDAEKLDSARTSINSAEDVVQGLQTPCSPTTSDLVPPISDPPFQTQQNSHPIHPSPGAPPQFDSATPGMLSTEDAARSCNLLPPPSDVPPPEQLDFHSMPEPVTAVLLYNLEAGRPKEEAPTSTPARKTRFERFSGHLRHFRAFFRHQRHKRGLFVALFYALVYHPLRFFLKPFEDMVDCAELKSDNPHRVPTFYAPTVVVDDNDGLSYATAIMVTFVFGGIHCIAWRFHFPTLVEQWFWRAGALSVCGLPLIFGFLVMMLPDEGETNAIEDPVTFLLTVTTLAYFLARISLLILPLLALRSLPPSAFVDINWTTIFPHV</sequence>
<feature type="region of interest" description="Disordered" evidence="1">
    <location>
        <begin position="181"/>
        <end position="228"/>
    </location>
</feature>
<name>A0A9W8JUC6_9AGAR</name>
<feature type="transmembrane region" description="Helical" evidence="2">
    <location>
        <begin position="123"/>
        <end position="140"/>
    </location>
</feature>
<keyword evidence="4" id="KW-1185">Reference proteome</keyword>
<comment type="caution">
    <text evidence="3">The sequence shown here is derived from an EMBL/GenBank/DDBJ whole genome shotgun (WGS) entry which is preliminary data.</text>
</comment>
<keyword evidence="2" id="KW-0472">Membrane</keyword>
<dbReference type="OrthoDB" id="9451547at2759"/>
<dbReference type="AlphaFoldDB" id="A0A9W8JUC6"/>
<keyword evidence="2" id="KW-1133">Transmembrane helix</keyword>
<protein>
    <submittedName>
        <fullName evidence="3">Uncharacterized protein</fullName>
    </submittedName>
</protein>